<name>A0ABX2Q6W2_9BACT</name>
<reference evidence="1 2" key="1">
    <citation type="submission" date="2020-05" db="EMBL/GenBank/DDBJ databases">
        <title>Hymenobacter terrestris sp. nov. and Hymenobacter lapidiphilus sp. nov., isolated from regoliths in Antarctica.</title>
        <authorList>
            <person name="Sedlacek I."/>
            <person name="Pantucek R."/>
            <person name="Zeman M."/>
            <person name="Holochova P."/>
            <person name="Kralova S."/>
            <person name="Stankova E."/>
            <person name="Sedo O."/>
            <person name="Micenkova L."/>
            <person name="Svec P."/>
            <person name="Gupta V."/>
            <person name="Sood U."/>
            <person name="Korpole U.S."/>
            <person name="Lal R."/>
        </authorList>
    </citation>
    <scope>NUCLEOTIDE SEQUENCE [LARGE SCALE GENOMIC DNA]</scope>
    <source>
        <strain evidence="1 2">P5252</strain>
    </source>
</reference>
<evidence type="ECO:0008006" key="3">
    <source>
        <dbReference type="Google" id="ProtNLM"/>
    </source>
</evidence>
<organism evidence="1 2">
    <name type="scientific">Hymenobacter terrestris</name>
    <dbReference type="NCBI Taxonomy" id="2748310"/>
    <lineage>
        <taxon>Bacteria</taxon>
        <taxon>Pseudomonadati</taxon>
        <taxon>Bacteroidota</taxon>
        <taxon>Cytophagia</taxon>
        <taxon>Cytophagales</taxon>
        <taxon>Hymenobacteraceae</taxon>
        <taxon>Hymenobacter</taxon>
    </lineage>
</organism>
<evidence type="ECO:0000313" key="1">
    <source>
        <dbReference type="EMBL" id="NVO86705.1"/>
    </source>
</evidence>
<dbReference type="Gene3D" id="3.20.20.70">
    <property type="entry name" value="Aldolase class I"/>
    <property type="match status" value="2"/>
</dbReference>
<gene>
    <name evidence="1" type="ORF">HW556_17620</name>
</gene>
<dbReference type="RefSeq" id="WP_176901435.1">
    <property type="nucleotide sequence ID" value="NZ_JABKAV010000105.1"/>
</dbReference>
<dbReference type="EMBL" id="JABKAV010000105">
    <property type="protein sequence ID" value="NVO86705.1"/>
    <property type="molecule type" value="Genomic_DNA"/>
</dbReference>
<accession>A0ABX2Q6W2</accession>
<proteinExistence type="predicted"/>
<dbReference type="Proteomes" id="UP000626554">
    <property type="component" value="Unassembled WGS sequence"/>
</dbReference>
<protein>
    <recommendedName>
        <fullName evidence="3">Phosphoribosylanthranilate isomerase</fullName>
    </recommendedName>
</protein>
<sequence length="196" mass="20533">MSLLLPVLVRGINNLSDARYCAGMGADGLIFTLDPSLPGAVDVATLKELAGWVAGVEIIGEFGGEIPVSEINRLVEECSLTRIVLNLPAAGPWPDGPVTVPALVELPQPVAADTLSQLRTALTAGFELITGMPEATLPSSSQQQSSWLSGNPAPAQVAELIARLQPAGLILQGGDEIKPGIRDFDELEAIFEALEE</sequence>
<comment type="caution">
    <text evidence="1">The sequence shown here is derived from an EMBL/GenBank/DDBJ whole genome shotgun (WGS) entry which is preliminary data.</text>
</comment>
<dbReference type="InterPro" id="IPR013785">
    <property type="entry name" value="Aldolase_TIM"/>
</dbReference>
<dbReference type="InterPro" id="IPR011060">
    <property type="entry name" value="RibuloseP-bd_barrel"/>
</dbReference>
<keyword evidence="2" id="KW-1185">Reference proteome</keyword>
<evidence type="ECO:0000313" key="2">
    <source>
        <dbReference type="Proteomes" id="UP000626554"/>
    </source>
</evidence>
<dbReference type="SUPFAM" id="SSF51366">
    <property type="entry name" value="Ribulose-phoshate binding barrel"/>
    <property type="match status" value="1"/>
</dbReference>